<reference evidence="3" key="1">
    <citation type="journal article" date="2023" name="Plant J.">
        <title>The genome of the king protea, Protea cynaroides.</title>
        <authorList>
            <person name="Chang J."/>
            <person name="Duong T.A."/>
            <person name="Schoeman C."/>
            <person name="Ma X."/>
            <person name="Roodt D."/>
            <person name="Barker N."/>
            <person name="Li Z."/>
            <person name="Van de Peer Y."/>
            <person name="Mizrachi E."/>
        </authorList>
    </citation>
    <scope>NUCLEOTIDE SEQUENCE</scope>
    <source>
        <tissue evidence="3">Young leaves</tissue>
    </source>
</reference>
<organism evidence="3 4">
    <name type="scientific">Protea cynaroides</name>
    <dbReference type="NCBI Taxonomy" id="273540"/>
    <lineage>
        <taxon>Eukaryota</taxon>
        <taxon>Viridiplantae</taxon>
        <taxon>Streptophyta</taxon>
        <taxon>Embryophyta</taxon>
        <taxon>Tracheophyta</taxon>
        <taxon>Spermatophyta</taxon>
        <taxon>Magnoliopsida</taxon>
        <taxon>Proteales</taxon>
        <taxon>Proteaceae</taxon>
        <taxon>Protea</taxon>
    </lineage>
</organism>
<evidence type="ECO:0000313" key="3">
    <source>
        <dbReference type="EMBL" id="KAJ4968763.1"/>
    </source>
</evidence>
<dbReference type="InterPro" id="IPR044681">
    <property type="entry name" value="PICBP-like"/>
</dbReference>
<dbReference type="PANTHER" id="PTHR33923">
    <property type="entry name" value="CALMODULIN-BINDING PROTEIN-RELATED"/>
    <property type="match status" value="1"/>
</dbReference>
<dbReference type="Pfam" id="PF07839">
    <property type="entry name" value="CaM_binding"/>
    <property type="match status" value="1"/>
</dbReference>
<feature type="region of interest" description="Disordered" evidence="1">
    <location>
        <begin position="1"/>
        <end position="65"/>
    </location>
</feature>
<proteinExistence type="predicted"/>
<gene>
    <name evidence="3" type="ORF">NE237_015464</name>
</gene>
<dbReference type="EMBL" id="JAMYWD010000006">
    <property type="protein sequence ID" value="KAJ4968763.1"/>
    <property type="molecule type" value="Genomic_DNA"/>
</dbReference>
<keyword evidence="4" id="KW-1185">Reference proteome</keyword>
<comment type="caution">
    <text evidence="3">The sequence shown here is derived from an EMBL/GenBank/DDBJ whole genome shotgun (WGS) entry which is preliminary data.</text>
</comment>
<dbReference type="OrthoDB" id="1096728at2759"/>
<feature type="domain" description="Calmodulin-binding" evidence="2">
    <location>
        <begin position="200"/>
        <end position="241"/>
    </location>
</feature>
<protein>
    <recommendedName>
        <fullName evidence="2">Calmodulin-binding domain-containing protein</fullName>
    </recommendedName>
</protein>
<evidence type="ECO:0000256" key="1">
    <source>
        <dbReference type="SAM" id="MobiDB-lite"/>
    </source>
</evidence>
<dbReference type="GO" id="GO:0005516">
    <property type="term" value="F:calmodulin binding"/>
    <property type="evidence" value="ECO:0007669"/>
    <property type="project" value="InterPro"/>
</dbReference>
<dbReference type="InterPro" id="IPR012417">
    <property type="entry name" value="CaM-bd_dom_pln"/>
</dbReference>
<sequence>MIKTQDPLPNYMKSTISAKKKERSLVSSRGNQAAINSNHSKPFFGSEANKPARKSSPKTSSLMKPSTKVCDLKLESPDNVLCSSLNAGTASCCSSTHKDSISFLDFLMSNPSLTGLGGITSSSITDDDSGGKVHGSLPHELSFPGISFEEDCIHQSRNPEEEMKTPRLDQSHLSIEEAGLKLCCIRKEMEGEITSNTKIDRKNTEELKLDHAVREAVTKLAPATNMQKVAMLIKAFETVLPKSKCETHLPNNSSSIRSPIQACN</sequence>
<evidence type="ECO:0000259" key="2">
    <source>
        <dbReference type="Pfam" id="PF07839"/>
    </source>
</evidence>
<accession>A0A9Q0KDU5</accession>
<evidence type="ECO:0000313" key="4">
    <source>
        <dbReference type="Proteomes" id="UP001141806"/>
    </source>
</evidence>
<dbReference type="PANTHER" id="PTHR33923:SF2">
    <property type="entry name" value="CALMODULIN-BINDING PROTEIN-RELATED"/>
    <property type="match status" value="1"/>
</dbReference>
<feature type="compositionally biased region" description="Polar residues" evidence="1">
    <location>
        <begin position="25"/>
        <end position="40"/>
    </location>
</feature>
<dbReference type="Proteomes" id="UP001141806">
    <property type="component" value="Unassembled WGS sequence"/>
</dbReference>
<dbReference type="AlphaFoldDB" id="A0A9Q0KDU5"/>
<name>A0A9Q0KDU5_9MAGN</name>